<keyword evidence="2" id="KW-1185">Reference proteome</keyword>
<accession>A0A1R3GFB1</accession>
<proteinExistence type="predicted"/>
<dbReference type="Proteomes" id="UP000187203">
    <property type="component" value="Unassembled WGS sequence"/>
</dbReference>
<gene>
    <name evidence="1" type="ORF">COLO4_35560</name>
</gene>
<comment type="caution">
    <text evidence="1">The sequence shown here is derived from an EMBL/GenBank/DDBJ whole genome shotgun (WGS) entry which is preliminary data.</text>
</comment>
<dbReference type="AlphaFoldDB" id="A0A1R3GFB1"/>
<evidence type="ECO:0000313" key="2">
    <source>
        <dbReference type="Proteomes" id="UP000187203"/>
    </source>
</evidence>
<dbReference type="EMBL" id="AWUE01022692">
    <property type="protein sequence ID" value="OMO56759.1"/>
    <property type="molecule type" value="Genomic_DNA"/>
</dbReference>
<name>A0A1R3GFB1_9ROSI</name>
<organism evidence="1 2">
    <name type="scientific">Corchorus olitorius</name>
    <dbReference type="NCBI Taxonomy" id="93759"/>
    <lineage>
        <taxon>Eukaryota</taxon>
        <taxon>Viridiplantae</taxon>
        <taxon>Streptophyta</taxon>
        <taxon>Embryophyta</taxon>
        <taxon>Tracheophyta</taxon>
        <taxon>Spermatophyta</taxon>
        <taxon>Magnoliopsida</taxon>
        <taxon>eudicotyledons</taxon>
        <taxon>Gunneridae</taxon>
        <taxon>Pentapetalae</taxon>
        <taxon>rosids</taxon>
        <taxon>malvids</taxon>
        <taxon>Malvales</taxon>
        <taxon>Malvaceae</taxon>
        <taxon>Grewioideae</taxon>
        <taxon>Apeibeae</taxon>
        <taxon>Corchorus</taxon>
    </lineage>
</organism>
<evidence type="ECO:0000313" key="1">
    <source>
        <dbReference type="EMBL" id="OMO56759.1"/>
    </source>
</evidence>
<reference evidence="2" key="1">
    <citation type="submission" date="2013-09" db="EMBL/GenBank/DDBJ databases">
        <title>Corchorus olitorius genome sequencing.</title>
        <authorList>
            <person name="Alam M."/>
            <person name="Haque M.S."/>
            <person name="Islam M.S."/>
            <person name="Emdad E.M."/>
            <person name="Islam M.M."/>
            <person name="Ahmed B."/>
            <person name="Halim A."/>
            <person name="Hossen Q.M.M."/>
            <person name="Hossain M.Z."/>
            <person name="Ahmed R."/>
            <person name="Khan M.M."/>
            <person name="Islam R."/>
            <person name="Rashid M.M."/>
            <person name="Khan S.A."/>
            <person name="Rahman M.S."/>
            <person name="Alam M."/>
            <person name="Yahiya A.S."/>
            <person name="Khan M.S."/>
            <person name="Azam M.S."/>
            <person name="Haque T."/>
            <person name="Lashkar M.Z.H."/>
            <person name="Akhand A.I."/>
            <person name="Morshed G."/>
            <person name="Roy S."/>
            <person name="Uddin K.S."/>
            <person name="Rabeya T."/>
            <person name="Hossain A.S."/>
            <person name="Chowdhury A."/>
            <person name="Snigdha A.R."/>
            <person name="Mortoza M.S."/>
            <person name="Matin S.A."/>
            <person name="Hoque S.M.E."/>
            <person name="Islam M.K."/>
            <person name="Roy D.K."/>
            <person name="Haider R."/>
            <person name="Moosa M.M."/>
            <person name="Elias S.M."/>
            <person name="Hasan A.M."/>
            <person name="Jahan S."/>
            <person name="Shafiuddin M."/>
            <person name="Mahmood N."/>
            <person name="Shommy N.S."/>
        </authorList>
    </citation>
    <scope>NUCLEOTIDE SEQUENCE [LARGE SCALE GENOMIC DNA]</scope>
    <source>
        <strain evidence="2">cv. O-4</strain>
    </source>
</reference>
<protein>
    <submittedName>
        <fullName evidence="1">Uncharacterized protein</fullName>
    </submittedName>
</protein>
<sequence length="30" mass="3082">MALLLLLDKGAADVARGTIRACNLVEIIGA</sequence>